<comment type="catalytic activity">
    <reaction evidence="1">
        <text>ATP + protein L-histidine = ADP + protein N-phospho-L-histidine.</text>
        <dbReference type="EC" id="2.7.13.3"/>
    </reaction>
</comment>
<keyword evidence="8" id="KW-0902">Two-component regulatory system</keyword>
<dbReference type="InterPro" id="IPR000014">
    <property type="entry name" value="PAS"/>
</dbReference>
<dbReference type="PANTHER" id="PTHR43065:SF50">
    <property type="entry name" value="HISTIDINE KINASE"/>
    <property type="match status" value="1"/>
</dbReference>
<dbReference type="InterPro" id="IPR003018">
    <property type="entry name" value="GAF"/>
</dbReference>
<protein>
    <recommendedName>
        <fullName evidence="2">histidine kinase</fullName>
        <ecNumber evidence="2">2.7.13.3</ecNumber>
    </recommendedName>
</protein>
<feature type="domain" description="PAC" evidence="12">
    <location>
        <begin position="528"/>
        <end position="580"/>
    </location>
</feature>
<evidence type="ECO:0000256" key="6">
    <source>
        <dbReference type="ARBA" id="ARBA00022777"/>
    </source>
</evidence>
<keyword evidence="7" id="KW-0067">ATP-binding</keyword>
<dbReference type="SMART" id="SM00065">
    <property type="entry name" value="GAF"/>
    <property type="match status" value="1"/>
</dbReference>
<keyword evidence="5" id="KW-0547">Nucleotide-binding</keyword>
<dbReference type="Pfam" id="PF00989">
    <property type="entry name" value="PAS"/>
    <property type="match status" value="1"/>
</dbReference>
<feature type="domain" description="PAC" evidence="12">
    <location>
        <begin position="231"/>
        <end position="287"/>
    </location>
</feature>
<sequence>MLYDKNFCLTSHVIINTLLEDEQHQDNMQEMSLYPEFLLQILHGISDPVFVKDRQHHWVFLNNAYCNLIGFQESELIGKSEYDIFPKKQADRLYQKDEFIFTTGIVHEIEECLTNSEGLTRFFLIKKSRFEDEFGNYFLVGIIRDISKEKLQSAKLCSSKQVLEQVINNIPLATYWKDFNSVYLGCNQRFAELIGIDCPNQIIGKTDYDLMKQQDNVNLFWESDFQVIESKKPEYAVVQCYIKADGKQLWLETNKIPLKDEQNNFIGILVTCQDITARKEAELALAEKVSLAAFHVAVNNAITQSSTIKECLKSCTDAIVKHLNAAFARIWTLNAQENVLELQASSGMYTHIDGPHRRVPVGMFKIGLIAEERQPHLTNAVLEDPRVGDKEWAKREGMVAFAGYPLILDGNLVGVIAMFARHPLTELTLDALKLSANEIALGIKRLQAEEALQKSEGKYRHLVETSQDMIWSVDDKGYFIFVNQAVKTIYGYEPEEMIGRHYSEFEPPEQIHQDLNIVPQILGQESVFHYEAVVLAKDGRRLNLLCNACLLRDEAGNVIGTTGTATNITQHKQAEQALLRSHAILQAQQEASMDGILIIDENRLVASYNQNFADLWQIPLEILETGDDRQLLEWVLDQLKNPTEFLTKVEYLYHHPEEYSLDEILLKSGRIFDRYSAPVRSPAGDCYGRIWYFRDITERKQAEAALLNSEARLRQQAQQLQAALRELQQTQTQLVQSEKMSSLGQLVAGVAHEINNPVNFIYGNLNHANTYSKDLLTLLELYQKYYPQPAPEIADFVELIELDFLRSDFPQILKSMAIGANRIREIVLSLRTFSRLDEAEMKAVNIHQGIDSTLMILQSRLKGNNQLPKITVIKEYGNLPLVECYSGQLNQVLMNILVNAIDVLEDAVINNQLSTAELLSIKNPQIHIQTEFLENHQVKISIADNGAGIPDNIKQRIFDPFFTTKPVGKGTGMGLAISYQIITKKHGGSLECISLPGQGTKFVITIPLTQKSKIVI</sequence>
<proteinExistence type="predicted"/>
<dbReference type="InterPro" id="IPR001610">
    <property type="entry name" value="PAC"/>
</dbReference>
<dbReference type="Gene3D" id="3.30.450.20">
    <property type="entry name" value="PAS domain"/>
    <property type="match status" value="4"/>
</dbReference>
<dbReference type="SUPFAM" id="SSF55781">
    <property type="entry name" value="GAF domain-like"/>
    <property type="match status" value="1"/>
</dbReference>
<dbReference type="SUPFAM" id="SSF55874">
    <property type="entry name" value="ATPase domain of HSP90 chaperone/DNA topoisomerase II/histidine kinase"/>
    <property type="match status" value="1"/>
</dbReference>
<dbReference type="EC" id="2.7.13.3" evidence="2"/>
<keyword evidence="9" id="KW-0175">Coiled coil</keyword>
<dbReference type="Pfam" id="PF13185">
    <property type="entry name" value="GAF_2"/>
    <property type="match status" value="1"/>
</dbReference>
<evidence type="ECO:0000259" key="11">
    <source>
        <dbReference type="PROSITE" id="PS50112"/>
    </source>
</evidence>
<dbReference type="SUPFAM" id="SSF55785">
    <property type="entry name" value="PYP-like sensor domain (PAS domain)"/>
    <property type="match status" value="4"/>
</dbReference>
<evidence type="ECO:0000313" key="14">
    <source>
        <dbReference type="Proteomes" id="UP000218785"/>
    </source>
</evidence>
<feature type="domain" description="PAS" evidence="11">
    <location>
        <begin position="455"/>
        <end position="525"/>
    </location>
</feature>
<evidence type="ECO:0000259" key="12">
    <source>
        <dbReference type="PROSITE" id="PS50113"/>
    </source>
</evidence>
<reference evidence="13 14" key="1">
    <citation type="submission" date="2017-06" db="EMBL/GenBank/DDBJ databases">
        <title>Genome sequencing of cyanobaciteial culture collection at National Institute for Environmental Studies (NIES).</title>
        <authorList>
            <person name="Hirose Y."/>
            <person name="Shimura Y."/>
            <person name="Fujisawa T."/>
            <person name="Nakamura Y."/>
            <person name="Kawachi M."/>
        </authorList>
    </citation>
    <scope>NUCLEOTIDE SEQUENCE [LARGE SCALE GENOMIC DNA]</scope>
    <source>
        <strain evidence="13 14">NIES-37</strain>
    </source>
</reference>
<feature type="domain" description="PAS" evidence="11">
    <location>
        <begin position="34"/>
        <end position="104"/>
    </location>
</feature>
<organism evidence="13 14">
    <name type="scientific">Tolypothrix tenuis PCC 7101</name>
    <dbReference type="NCBI Taxonomy" id="231146"/>
    <lineage>
        <taxon>Bacteria</taxon>
        <taxon>Bacillati</taxon>
        <taxon>Cyanobacteriota</taxon>
        <taxon>Cyanophyceae</taxon>
        <taxon>Nostocales</taxon>
        <taxon>Tolypothrichaceae</taxon>
        <taxon>Tolypothrix</taxon>
    </lineage>
</organism>
<evidence type="ECO:0000256" key="3">
    <source>
        <dbReference type="ARBA" id="ARBA00022553"/>
    </source>
</evidence>
<evidence type="ECO:0000256" key="7">
    <source>
        <dbReference type="ARBA" id="ARBA00022840"/>
    </source>
</evidence>
<evidence type="ECO:0000256" key="1">
    <source>
        <dbReference type="ARBA" id="ARBA00000085"/>
    </source>
</evidence>
<keyword evidence="14" id="KW-1185">Reference proteome</keyword>
<keyword evidence="4" id="KW-0808">Transferase</keyword>
<evidence type="ECO:0000259" key="10">
    <source>
        <dbReference type="PROSITE" id="PS50109"/>
    </source>
</evidence>
<gene>
    <name evidence="13" type="ORF">NIES37_42760</name>
</gene>
<keyword evidence="6 13" id="KW-0418">Kinase</keyword>
<dbReference type="Gene3D" id="3.30.450.40">
    <property type="match status" value="1"/>
</dbReference>
<dbReference type="InterPro" id="IPR029016">
    <property type="entry name" value="GAF-like_dom_sf"/>
</dbReference>
<dbReference type="PRINTS" id="PR00344">
    <property type="entry name" value="BCTRLSENSOR"/>
</dbReference>
<dbReference type="PANTHER" id="PTHR43065">
    <property type="entry name" value="SENSOR HISTIDINE KINASE"/>
    <property type="match status" value="1"/>
</dbReference>
<dbReference type="Proteomes" id="UP000218785">
    <property type="component" value="Chromosome"/>
</dbReference>
<dbReference type="SMART" id="SM00086">
    <property type="entry name" value="PAC"/>
    <property type="match status" value="2"/>
</dbReference>
<dbReference type="RefSeq" id="WP_096579049.1">
    <property type="nucleotide sequence ID" value="NZ_CAWNJS010000001.1"/>
</dbReference>
<dbReference type="EMBL" id="AP018248">
    <property type="protein sequence ID" value="BAZ00287.1"/>
    <property type="molecule type" value="Genomic_DNA"/>
</dbReference>
<evidence type="ECO:0000256" key="5">
    <source>
        <dbReference type="ARBA" id="ARBA00022741"/>
    </source>
</evidence>
<dbReference type="Gene3D" id="3.30.565.10">
    <property type="entry name" value="Histidine kinase-like ATPase, C-terminal domain"/>
    <property type="match status" value="1"/>
</dbReference>
<dbReference type="InterPro" id="IPR013767">
    <property type="entry name" value="PAS_fold"/>
</dbReference>
<dbReference type="CDD" id="cd00082">
    <property type="entry name" value="HisKA"/>
    <property type="match status" value="1"/>
</dbReference>
<dbReference type="InterPro" id="IPR035965">
    <property type="entry name" value="PAS-like_dom_sf"/>
</dbReference>
<keyword evidence="3" id="KW-0597">Phosphoprotein</keyword>
<dbReference type="PROSITE" id="PS50112">
    <property type="entry name" value="PAS"/>
    <property type="match status" value="2"/>
</dbReference>
<dbReference type="Pfam" id="PF08448">
    <property type="entry name" value="PAS_4"/>
    <property type="match status" value="3"/>
</dbReference>
<dbReference type="SMART" id="SM00388">
    <property type="entry name" value="HisKA"/>
    <property type="match status" value="1"/>
</dbReference>
<dbReference type="InterPro" id="IPR013656">
    <property type="entry name" value="PAS_4"/>
</dbReference>
<feature type="domain" description="PAC" evidence="12">
    <location>
        <begin position="655"/>
        <end position="708"/>
    </location>
</feature>
<evidence type="ECO:0000256" key="4">
    <source>
        <dbReference type="ARBA" id="ARBA00022679"/>
    </source>
</evidence>
<dbReference type="InterPro" id="IPR004358">
    <property type="entry name" value="Sig_transdc_His_kin-like_C"/>
</dbReference>
<dbReference type="AlphaFoldDB" id="A0A1Z4N3I5"/>
<evidence type="ECO:0000256" key="2">
    <source>
        <dbReference type="ARBA" id="ARBA00012438"/>
    </source>
</evidence>
<accession>A0A1Z4N3I5</accession>
<dbReference type="SMART" id="SM00091">
    <property type="entry name" value="PAS"/>
    <property type="match status" value="4"/>
</dbReference>
<evidence type="ECO:0000256" key="9">
    <source>
        <dbReference type="SAM" id="Coils"/>
    </source>
</evidence>
<dbReference type="Gene3D" id="1.10.287.130">
    <property type="match status" value="1"/>
</dbReference>
<dbReference type="PROSITE" id="PS50113">
    <property type="entry name" value="PAC"/>
    <property type="match status" value="3"/>
</dbReference>
<evidence type="ECO:0000313" key="13">
    <source>
        <dbReference type="EMBL" id="BAZ00287.1"/>
    </source>
</evidence>
<dbReference type="GO" id="GO:0000155">
    <property type="term" value="F:phosphorelay sensor kinase activity"/>
    <property type="evidence" value="ECO:0007669"/>
    <property type="project" value="InterPro"/>
</dbReference>
<dbReference type="InterPro" id="IPR005467">
    <property type="entry name" value="His_kinase_dom"/>
</dbReference>
<dbReference type="SUPFAM" id="SSF47384">
    <property type="entry name" value="Homodimeric domain of signal transducing histidine kinase"/>
    <property type="match status" value="1"/>
</dbReference>
<dbReference type="InterPro" id="IPR036890">
    <property type="entry name" value="HATPase_C_sf"/>
</dbReference>
<dbReference type="NCBIfam" id="TIGR00229">
    <property type="entry name" value="sensory_box"/>
    <property type="match status" value="3"/>
</dbReference>
<name>A0A1Z4N3I5_9CYAN</name>
<dbReference type="InterPro" id="IPR003661">
    <property type="entry name" value="HisK_dim/P_dom"/>
</dbReference>
<dbReference type="PROSITE" id="PS50109">
    <property type="entry name" value="HIS_KIN"/>
    <property type="match status" value="1"/>
</dbReference>
<dbReference type="Pfam" id="PF02518">
    <property type="entry name" value="HATPase_c"/>
    <property type="match status" value="1"/>
</dbReference>
<dbReference type="InterPro" id="IPR003594">
    <property type="entry name" value="HATPase_dom"/>
</dbReference>
<dbReference type="GO" id="GO:0006355">
    <property type="term" value="P:regulation of DNA-templated transcription"/>
    <property type="evidence" value="ECO:0007669"/>
    <property type="project" value="InterPro"/>
</dbReference>
<evidence type="ECO:0000256" key="8">
    <source>
        <dbReference type="ARBA" id="ARBA00023012"/>
    </source>
</evidence>
<dbReference type="CDD" id="cd00130">
    <property type="entry name" value="PAS"/>
    <property type="match status" value="3"/>
</dbReference>
<feature type="domain" description="Histidine kinase" evidence="10">
    <location>
        <begin position="749"/>
        <end position="1010"/>
    </location>
</feature>
<dbReference type="KEGG" id="ttq:NIES37_42760"/>
<dbReference type="SMART" id="SM00387">
    <property type="entry name" value="HATPase_c"/>
    <property type="match status" value="1"/>
</dbReference>
<feature type="coiled-coil region" evidence="9">
    <location>
        <begin position="699"/>
        <end position="740"/>
    </location>
</feature>
<dbReference type="InterPro" id="IPR000700">
    <property type="entry name" value="PAS-assoc_C"/>
</dbReference>
<dbReference type="InterPro" id="IPR036097">
    <property type="entry name" value="HisK_dim/P_sf"/>
</dbReference>
<dbReference type="GO" id="GO:0005524">
    <property type="term" value="F:ATP binding"/>
    <property type="evidence" value="ECO:0007669"/>
    <property type="project" value="UniProtKB-KW"/>
</dbReference>